<evidence type="ECO:0008006" key="3">
    <source>
        <dbReference type="Google" id="ProtNLM"/>
    </source>
</evidence>
<dbReference type="eggNOG" id="COG5418">
    <property type="taxonomic scope" value="Bacteria"/>
</dbReference>
<dbReference type="AlphaFoldDB" id="R8W472"/>
<proteinExistence type="predicted"/>
<protein>
    <recommendedName>
        <fullName evidence="3">DUF523 domain-containing protein</fullName>
    </recommendedName>
</protein>
<dbReference type="EMBL" id="AQOB01000004">
    <property type="protein sequence ID" value="EOQ37932.1"/>
    <property type="molecule type" value="Genomic_DNA"/>
</dbReference>
<sequence>MNSNDKSRRKRYAVLVPACMLAPGLQVERKPGPHWGYEFLDCIMRFEVDIIPLPCSESTFCGFVHGLQREKRGVLRYEALEGYTEHCAQLAKQSAEQIADMQAGGYEFLCMLGVENSPSCAVSRIYSNKGTLKRAGIFYQFLQSELELRNVKVPAIGILRGRHKKAIALLEKMLSVSVE</sequence>
<name>R8W472_9FIRM</name>
<reference evidence="1 2" key="1">
    <citation type="submission" date="2013-01" db="EMBL/GenBank/DDBJ databases">
        <title>The Genome Sequence of Butyricicoccus pullicaecorum 1.2.</title>
        <authorList>
            <consortium name="The Broad Institute Genome Sequencing Platform"/>
            <person name="Earl A."/>
            <person name="Ward D."/>
            <person name="Feldgarden M."/>
            <person name="Gevers D."/>
            <person name="Van Immerseel F."/>
            <person name="Eeckhaut V."/>
            <person name="Walker B."/>
            <person name="Young S.K."/>
            <person name="Zeng Q."/>
            <person name="Gargeya S."/>
            <person name="Fitzgerald M."/>
            <person name="Haas B."/>
            <person name="Abouelleil A."/>
            <person name="Alvarado L."/>
            <person name="Arachchi H.M."/>
            <person name="Berlin A.M."/>
            <person name="Chapman S.B."/>
            <person name="Dewar J."/>
            <person name="Goldberg J."/>
            <person name="Griggs A."/>
            <person name="Gujja S."/>
            <person name="Hansen M."/>
            <person name="Howarth C."/>
            <person name="Imamovic A."/>
            <person name="Larimer J."/>
            <person name="McCowan C."/>
            <person name="Murphy C."/>
            <person name="Neiman D."/>
            <person name="Pearson M."/>
            <person name="Priest M."/>
            <person name="Roberts A."/>
            <person name="Saif S."/>
            <person name="Shea T."/>
            <person name="Sisk P."/>
            <person name="Sykes S."/>
            <person name="Wortman J."/>
            <person name="Nusbaum C."/>
            <person name="Birren B."/>
        </authorList>
    </citation>
    <scope>NUCLEOTIDE SEQUENCE [LARGE SCALE GENOMIC DNA]</scope>
    <source>
        <strain evidence="1 2">1.2</strain>
    </source>
</reference>
<organism evidence="1 2">
    <name type="scientific">Butyricicoccus pullicaecorum 1.2</name>
    <dbReference type="NCBI Taxonomy" id="1203606"/>
    <lineage>
        <taxon>Bacteria</taxon>
        <taxon>Bacillati</taxon>
        <taxon>Bacillota</taxon>
        <taxon>Clostridia</taxon>
        <taxon>Eubacteriales</taxon>
        <taxon>Butyricicoccaceae</taxon>
        <taxon>Butyricicoccus</taxon>
    </lineage>
</organism>
<comment type="caution">
    <text evidence="1">The sequence shown here is derived from an EMBL/GenBank/DDBJ whole genome shotgun (WGS) entry which is preliminary data.</text>
</comment>
<keyword evidence="2" id="KW-1185">Reference proteome</keyword>
<dbReference type="HOGENOM" id="CLU_1500817_0_0_9"/>
<dbReference type="RefSeq" id="WP_016147159.1">
    <property type="nucleotide sequence ID" value="NZ_KB976103.1"/>
</dbReference>
<dbReference type="Proteomes" id="UP000013981">
    <property type="component" value="Unassembled WGS sequence"/>
</dbReference>
<gene>
    <name evidence="1" type="ORF">HMPREF1526_00960</name>
</gene>
<evidence type="ECO:0000313" key="2">
    <source>
        <dbReference type="Proteomes" id="UP000013981"/>
    </source>
</evidence>
<evidence type="ECO:0000313" key="1">
    <source>
        <dbReference type="EMBL" id="EOQ37932.1"/>
    </source>
</evidence>
<accession>R8W472</accession>